<protein>
    <submittedName>
        <fullName evidence="3">Serine hydrolase</fullName>
    </submittedName>
</protein>
<proteinExistence type="predicted"/>
<keyword evidence="3" id="KW-0378">Hydrolase</keyword>
<feature type="chain" id="PRO_5045767748" evidence="1">
    <location>
        <begin position="21"/>
        <end position="500"/>
    </location>
</feature>
<dbReference type="RefSeq" id="WP_341409748.1">
    <property type="nucleotide sequence ID" value="NZ_JBBUTH010000003.1"/>
</dbReference>
<keyword evidence="1" id="KW-0732">Signal</keyword>
<dbReference type="GO" id="GO:0016787">
    <property type="term" value="F:hydrolase activity"/>
    <property type="evidence" value="ECO:0007669"/>
    <property type="project" value="UniProtKB-KW"/>
</dbReference>
<feature type="domain" description="Beta-lactamase-related" evidence="2">
    <location>
        <begin position="57"/>
        <end position="364"/>
    </location>
</feature>
<evidence type="ECO:0000313" key="4">
    <source>
        <dbReference type="Proteomes" id="UP001365405"/>
    </source>
</evidence>
<sequence>MKSIPLACSAAALLWAASIAAQPQAPADNAARVQDVERGLLPAVVTPHTVPARLVDRMCELQIPGLSVAVVDRGQLAWAHAWGEARPGQAMTTDTLLQAASISKPVAAVVALRWVDRGRLTLDGDLQSHLKAWRLPAGPQTFERGVSLRRLLSHSAGLTVSGFDGYPVGAPVPTLLQVLDGSPPANSAPVRVDALPGTQWRYSGGGYSVLQQVIEDTAGQPFGLVAQHEVLVPAGMRQSFFAPSDPLAPGIQAQTAVGHSKGNPIPGGYRIHPESAAAGLWTTPSDLARFSLALPQLLGADLLAEALRPQFDESGLGFVVDRANARWGHDGSNAGFESRWLADAEGGGRAIVLMANANGARSLMNEVIRAVAVAHGWTAWMPTTQSAVVARMEATPMFVRGSLNNWGTDLVLQAVAPRRFEATSQAELPAGPIEFKIASADWRTVDLGAASVPHIAPGAFADLTLGGANLHFNVPRPGRYRFEVDATDGAGARLRVSRLE</sequence>
<evidence type="ECO:0000313" key="3">
    <source>
        <dbReference type="EMBL" id="MEK8050081.1"/>
    </source>
</evidence>
<dbReference type="InterPro" id="IPR050491">
    <property type="entry name" value="AmpC-like"/>
</dbReference>
<dbReference type="PANTHER" id="PTHR46825:SF12">
    <property type="entry name" value="PENICILLIN-BINDING PROTEIN 4"/>
    <property type="match status" value="1"/>
</dbReference>
<dbReference type="PANTHER" id="PTHR46825">
    <property type="entry name" value="D-ALANYL-D-ALANINE-CARBOXYPEPTIDASE/ENDOPEPTIDASE AMPH"/>
    <property type="match status" value="1"/>
</dbReference>
<comment type="caution">
    <text evidence="3">The sequence shown here is derived from an EMBL/GenBank/DDBJ whole genome shotgun (WGS) entry which is preliminary data.</text>
</comment>
<dbReference type="InterPro" id="IPR001466">
    <property type="entry name" value="Beta-lactam-related"/>
</dbReference>
<dbReference type="InterPro" id="IPR012338">
    <property type="entry name" value="Beta-lactam/transpept-like"/>
</dbReference>
<dbReference type="SUPFAM" id="SSF56601">
    <property type="entry name" value="beta-lactamase/transpeptidase-like"/>
    <property type="match status" value="1"/>
</dbReference>
<gene>
    <name evidence="3" type="ORF">AACH10_07515</name>
</gene>
<dbReference type="Gene3D" id="3.40.710.10">
    <property type="entry name" value="DD-peptidase/beta-lactamase superfamily"/>
    <property type="match status" value="1"/>
</dbReference>
<feature type="signal peptide" evidence="1">
    <location>
        <begin position="1"/>
        <end position="20"/>
    </location>
</feature>
<name>A0ABU9CDX1_9BURK</name>
<keyword evidence="4" id="KW-1185">Reference proteome</keyword>
<dbReference type="EMBL" id="JBBUTH010000003">
    <property type="protein sequence ID" value="MEK8050081.1"/>
    <property type="molecule type" value="Genomic_DNA"/>
</dbReference>
<evidence type="ECO:0000259" key="2">
    <source>
        <dbReference type="Pfam" id="PF00144"/>
    </source>
</evidence>
<evidence type="ECO:0000256" key="1">
    <source>
        <dbReference type="SAM" id="SignalP"/>
    </source>
</evidence>
<accession>A0ABU9CDX1</accession>
<dbReference type="Pfam" id="PF00144">
    <property type="entry name" value="Beta-lactamase"/>
    <property type="match status" value="1"/>
</dbReference>
<organism evidence="3 4">
    <name type="scientific">Pseudaquabacterium inlustre</name>
    <dbReference type="NCBI Taxonomy" id="2984192"/>
    <lineage>
        <taxon>Bacteria</taxon>
        <taxon>Pseudomonadati</taxon>
        <taxon>Pseudomonadota</taxon>
        <taxon>Betaproteobacteria</taxon>
        <taxon>Burkholderiales</taxon>
        <taxon>Sphaerotilaceae</taxon>
        <taxon>Pseudaquabacterium</taxon>
    </lineage>
</organism>
<dbReference type="Proteomes" id="UP001365405">
    <property type="component" value="Unassembled WGS sequence"/>
</dbReference>
<reference evidence="3 4" key="1">
    <citation type="submission" date="2024-04" db="EMBL/GenBank/DDBJ databases">
        <title>Novel species of the genus Ideonella isolated from streams.</title>
        <authorList>
            <person name="Lu H."/>
        </authorList>
    </citation>
    <scope>NUCLEOTIDE SEQUENCE [LARGE SCALE GENOMIC DNA]</scope>
    <source>
        <strain evidence="3 4">DXS22W</strain>
    </source>
</reference>